<proteinExistence type="inferred from homology"/>
<dbReference type="RefSeq" id="XP_001030577.2">
    <property type="nucleotide sequence ID" value="XM_001030577.2"/>
</dbReference>
<dbReference type="InterPro" id="IPR029058">
    <property type="entry name" value="AB_hydrolase_fold"/>
</dbReference>
<gene>
    <name evidence="3" type="ORF">TTHERM_01068170</name>
</gene>
<dbReference type="GO" id="GO:0052689">
    <property type="term" value="F:carboxylic ester hydrolase activity"/>
    <property type="evidence" value="ECO:0007669"/>
    <property type="project" value="TreeGrafter"/>
</dbReference>
<feature type="domain" description="AB hydrolase-1" evidence="2">
    <location>
        <begin position="133"/>
        <end position="401"/>
    </location>
</feature>
<dbReference type="PRINTS" id="PR00111">
    <property type="entry name" value="ABHYDROLASE"/>
</dbReference>
<evidence type="ECO:0000313" key="4">
    <source>
        <dbReference type="Proteomes" id="UP000009168"/>
    </source>
</evidence>
<dbReference type="KEGG" id="tet:TTHERM_01068170"/>
<dbReference type="eggNOG" id="KOG4409">
    <property type="taxonomic scope" value="Eukaryota"/>
</dbReference>
<dbReference type="GO" id="GO:0006654">
    <property type="term" value="P:phosphatidic acid biosynthetic process"/>
    <property type="evidence" value="ECO:0007669"/>
    <property type="project" value="TreeGrafter"/>
</dbReference>
<dbReference type="GO" id="GO:0055088">
    <property type="term" value="P:lipid homeostasis"/>
    <property type="evidence" value="ECO:0007669"/>
    <property type="project" value="TreeGrafter"/>
</dbReference>
<accession>Q22C93</accession>
<evidence type="ECO:0000259" key="2">
    <source>
        <dbReference type="Pfam" id="PF00561"/>
    </source>
</evidence>
<name>Q22C93_TETTS</name>
<dbReference type="Gene3D" id="3.40.50.1820">
    <property type="entry name" value="alpha/beta hydrolase"/>
    <property type="match status" value="1"/>
</dbReference>
<dbReference type="AlphaFoldDB" id="Q22C93"/>
<evidence type="ECO:0000313" key="3">
    <source>
        <dbReference type="EMBL" id="EAR82914.2"/>
    </source>
</evidence>
<dbReference type="GO" id="GO:0042171">
    <property type="term" value="F:lysophosphatidic acid acyltransferase activity"/>
    <property type="evidence" value="ECO:0007669"/>
    <property type="project" value="TreeGrafter"/>
</dbReference>
<dbReference type="PANTHER" id="PTHR42886:SF29">
    <property type="entry name" value="PUMMELIG, ISOFORM A"/>
    <property type="match status" value="1"/>
</dbReference>
<dbReference type="Pfam" id="PF00561">
    <property type="entry name" value="Abhydrolase_1"/>
    <property type="match status" value="1"/>
</dbReference>
<dbReference type="STRING" id="312017.Q22C93"/>
<dbReference type="PANTHER" id="PTHR42886">
    <property type="entry name" value="RE40534P-RELATED"/>
    <property type="match status" value="1"/>
</dbReference>
<dbReference type="EMBL" id="GG662550">
    <property type="protein sequence ID" value="EAR82914.2"/>
    <property type="molecule type" value="Genomic_DNA"/>
</dbReference>
<dbReference type="HOGENOM" id="CLU_017361_2_2_1"/>
<keyword evidence="3" id="KW-0378">Hydrolase</keyword>
<dbReference type="Proteomes" id="UP000009168">
    <property type="component" value="Unassembled WGS sequence"/>
</dbReference>
<dbReference type="InterPro" id="IPR000073">
    <property type="entry name" value="AB_hydrolase_1"/>
</dbReference>
<evidence type="ECO:0000256" key="1">
    <source>
        <dbReference type="ARBA" id="ARBA00038097"/>
    </source>
</evidence>
<comment type="similarity">
    <text evidence="1">Belongs to the peptidase S33 family. ABHD4/ABHD5 subfamily.</text>
</comment>
<dbReference type="SUPFAM" id="SSF53474">
    <property type="entry name" value="alpha/beta-Hydrolases"/>
    <property type="match status" value="1"/>
</dbReference>
<reference evidence="4" key="1">
    <citation type="journal article" date="2006" name="PLoS Biol.">
        <title>Macronuclear genome sequence of the ciliate Tetrahymena thermophila, a model eukaryote.</title>
        <authorList>
            <person name="Eisen J.A."/>
            <person name="Coyne R.S."/>
            <person name="Wu M."/>
            <person name="Wu D."/>
            <person name="Thiagarajan M."/>
            <person name="Wortman J.R."/>
            <person name="Badger J.H."/>
            <person name="Ren Q."/>
            <person name="Amedeo P."/>
            <person name="Jones K.M."/>
            <person name="Tallon L.J."/>
            <person name="Delcher A.L."/>
            <person name="Salzberg S.L."/>
            <person name="Silva J.C."/>
            <person name="Haas B.J."/>
            <person name="Majoros W.H."/>
            <person name="Farzad M."/>
            <person name="Carlton J.M."/>
            <person name="Smith R.K. Jr."/>
            <person name="Garg J."/>
            <person name="Pearlman R.E."/>
            <person name="Karrer K.M."/>
            <person name="Sun L."/>
            <person name="Manning G."/>
            <person name="Elde N.C."/>
            <person name="Turkewitz A.P."/>
            <person name="Asai D.J."/>
            <person name="Wilkes D.E."/>
            <person name="Wang Y."/>
            <person name="Cai H."/>
            <person name="Collins K."/>
            <person name="Stewart B.A."/>
            <person name="Lee S.R."/>
            <person name="Wilamowska K."/>
            <person name="Weinberg Z."/>
            <person name="Ruzzo W.L."/>
            <person name="Wloga D."/>
            <person name="Gaertig J."/>
            <person name="Frankel J."/>
            <person name="Tsao C.-C."/>
            <person name="Gorovsky M.A."/>
            <person name="Keeling P.J."/>
            <person name="Waller R.F."/>
            <person name="Patron N.J."/>
            <person name="Cherry J.M."/>
            <person name="Stover N.A."/>
            <person name="Krieger C.J."/>
            <person name="del Toro C."/>
            <person name="Ryder H.F."/>
            <person name="Williamson S.C."/>
            <person name="Barbeau R.A."/>
            <person name="Hamilton E.P."/>
            <person name="Orias E."/>
        </authorList>
    </citation>
    <scope>NUCLEOTIDE SEQUENCE [LARGE SCALE GENOMIC DNA]</scope>
    <source>
        <strain evidence="4">SB210</strain>
    </source>
</reference>
<sequence length="426" mass="50655">MIARIVKDKLNKYIHTYTYDHKNYNKEKEVKYSFFFCTAAMQEDIHLQDSSFSFESSFSESSTWTHKKENFLPKQYKVAQEVEEKILELHNLEVGRDVEIKNIKINLNGVDDDWIHTYISIDKGKDRFKNKEPLVLIHGYGGGSILFQKMFKKLSKQFKVYCIDIIGLNLSSRPNVDHLKTAQEIIDFFVLSIQQWVIQVGLQYKPFYLAGHSFGGYISSFFAKQNQDQVKKLILMSPAGVSKISQQENQDYLNNRYPNMNFKEKLVNWFRKTVWKYQITYEWLYKNCFLPKQYIMKHMITTRLKTKSQKELKLWQQFYDQVLKLPESTSRFVYSLFFYPRVIAHYPVEEIFETDMNIPVHFMYGQHDWMNQEGAQRLMKKNSDLFKIDLISSSGHHMNVDNPEELSEKIIKILQKNEDSKIQSID</sequence>
<dbReference type="GeneID" id="7831153"/>
<dbReference type="OrthoDB" id="430332at2759"/>
<dbReference type="InParanoid" id="Q22C93"/>
<keyword evidence="4" id="KW-1185">Reference proteome</keyword>
<organism evidence="3 4">
    <name type="scientific">Tetrahymena thermophila (strain SB210)</name>
    <dbReference type="NCBI Taxonomy" id="312017"/>
    <lineage>
        <taxon>Eukaryota</taxon>
        <taxon>Sar</taxon>
        <taxon>Alveolata</taxon>
        <taxon>Ciliophora</taxon>
        <taxon>Intramacronucleata</taxon>
        <taxon>Oligohymenophorea</taxon>
        <taxon>Hymenostomatida</taxon>
        <taxon>Tetrahymenina</taxon>
        <taxon>Tetrahymenidae</taxon>
        <taxon>Tetrahymena</taxon>
    </lineage>
</organism>
<protein>
    <submittedName>
        <fullName evidence="3">Alpha/beta fold hydrolase</fullName>
    </submittedName>
</protein>